<proteinExistence type="predicted"/>
<dbReference type="Proteomes" id="UP001732700">
    <property type="component" value="Chromosome 4A"/>
</dbReference>
<reference evidence="1" key="1">
    <citation type="submission" date="2021-05" db="EMBL/GenBank/DDBJ databases">
        <authorList>
            <person name="Scholz U."/>
            <person name="Mascher M."/>
            <person name="Fiebig A."/>
        </authorList>
    </citation>
    <scope>NUCLEOTIDE SEQUENCE [LARGE SCALE GENOMIC DNA]</scope>
</reference>
<evidence type="ECO:0000313" key="1">
    <source>
        <dbReference type="EnsemblPlants" id="AVESA.00010b.r2.4AG0639120.1.CDS"/>
    </source>
</evidence>
<accession>A0ACD5WH72</accession>
<protein>
    <submittedName>
        <fullName evidence="1">Uncharacterized protein</fullName>
    </submittedName>
</protein>
<organism evidence="1 2">
    <name type="scientific">Avena sativa</name>
    <name type="common">Oat</name>
    <dbReference type="NCBI Taxonomy" id="4498"/>
    <lineage>
        <taxon>Eukaryota</taxon>
        <taxon>Viridiplantae</taxon>
        <taxon>Streptophyta</taxon>
        <taxon>Embryophyta</taxon>
        <taxon>Tracheophyta</taxon>
        <taxon>Spermatophyta</taxon>
        <taxon>Magnoliopsida</taxon>
        <taxon>Liliopsida</taxon>
        <taxon>Poales</taxon>
        <taxon>Poaceae</taxon>
        <taxon>BOP clade</taxon>
        <taxon>Pooideae</taxon>
        <taxon>Poodae</taxon>
        <taxon>Poeae</taxon>
        <taxon>Poeae Chloroplast Group 1 (Aveneae type)</taxon>
        <taxon>Aveninae</taxon>
        <taxon>Avena</taxon>
    </lineage>
</organism>
<dbReference type="EnsemblPlants" id="AVESA.00010b.r2.4AG0639120.1">
    <property type="protein sequence ID" value="AVESA.00010b.r2.4AG0639120.1.CDS"/>
    <property type="gene ID" value="AVESA.00010b.r2.4AG0639120"/>
</dbReference>
<reference evidence="1" key="2">
    <citation type="submission" date="2025-09" db="UniProtKB">
        <authorList>
            <consortium name="EnsemblPlants"/>
        </authorList>
    </citation>
    <scope>IDENTIFICATION</scope>
</reference>
<evidence type="ECO:0000313" key="2">
    <source>
        <dbReference type="Proteomes" id="UP001732700"/>
    </source>
</evidence>
<sequence>MTQGSCGKREPQTLLHSPVPNPGEADMSPHRRRPSSPPPVPAHPLEVDDLLHEIMLRLPPQPPYLLRASVVSKRWRRLATDPKFLRRFRIHHRKPPLLGDFSYQGGGFSFRSYLDPPFRIPPERFSLRPSGSEGWTCLDVRHGRILFDDWRRGRVLVWDPITDDRRVVPYPPQFHESGIMQIHSGAVLCAAGDQGHVHGACHSSPFKLVGLRSYQHDDESENDEGIAFASVYYSETGIWSDLVLTELPHRGINFSYRSTLVGNTLYWLLTMDTTSILEFDLDTQRLAVTKRPPGAPPRDDNVQIIQSEDGGVGFTALSGPRYHPCLHMWGRKVDSHGVVTWVLKKTLELQKILGLESRIEKDKSSILHYLDDVHAIFLRVHSSVYMVCLESMQSKELFKSNHNCIYRPFTSFWTEGVCGSLKQKQLITR</sequence>
<keyword evidence="2" id="KW-1185">Reference proteome</keyword>
<name>A0ACD5WH72_AVESA</name>